<name>A0ABR0AWW4_9CRUS</name>
<gene>
    <name evidence="1" type="ORF">OUZ56_022601</name>
</gene>
<dbReference type="EMBL" id="JAOYFB010000039">
    <property type="protein sequence ID" value="KAK4029630.1"/>
    <property type="molecule type" value="Genomic_DNA"/>
</dbReference>
<comment type="caution">
    <text evidence="1">The sequence shown here is derived from an EMBL/GenBank/DDBJ whole genome shotgun (WGS) entry which is preliminary data.</text>
</comment>
<evidence type="ECO:0000313" key="2">
    <source>
        <dbReference type="Proteomes" id="UP001234178"/>
    </source>
</evidence>
<evidence type="ECO:0000313" key="1">
    <source>
        <dbReference type="EMBL" id="KAK4029630.1"/>
    </source>
</evidence>
<proteinExistence type="predicted"/>
<organism evidence="1 2">
    <name type="scientific">Daphnia magna</name>
    <dbReference type="NCBI Taxonomy" id="35525"/>
    <lineage>
        <taxon>Eukaryota</taxon>
        <taxon>Metazoa</taxon>
        <taxon>Ecdysozoa</taxon>
        <taxon>Arthropoda</taxon>
        <taxon>Crustacea</taxon>
        <taxon>Branchiopoda</taxon>
        <taxon>Diplostraca</taxon>
        <taxon>Cladocera</taxon>
        <taxon>Anomopoda</taxon>
        <taxon>Daphniidae</taxon>
        <taxon>Daphnia</taxon>
    </lineage>
</organism>
<reference evidence="1 2" key="1">
    <citation type="journal article" date="2023" name="Nucleic Acids Res.">
        <title>The hologenome of Daphnia magna reveals possible DNA methylation and microbiome-mediated evolution of the host genome.</title>
        <authorList>
            <person name="Chaturvedi A."/>
            <person name="Li X."/>
            <person name="Dhandapani V."/>
            <person name="Marshall H."/>
            <person name="Kissane S."/>
            <person name="Cuenca-Cambronero M."/>
            <person name="Asole G."/>
            <person name="Calvet F."/>
            <person name="Ruiz-Romero M."/>
            <person name="Marangio P."/>
            <person name="Guigo R."/>
            <person name="Rago D."/>
            <person name="Mirbahai L."/>
            <person name="Eastwood N."/>
            <person name="Colbourne J.K."/>
            <person name="Zhou J."/>
            <person name="Mallon E."/>
            <person name="Orsini L."/>
        </authorList>
    </citation>
    <scope>NUCLEOTIDE SEQUENCE [LARGE SCALE GENOMIC DNA]</scope>
    <source>
        <strain evidence="1">LRV0_1</strain>
    </source>
</reference>
<keyword evidence="2" id="KW-1185">Reference proteome</keyword>
<dbReference type="Proteomes" id="UP001234178">
    <property type="component" value="Unassembled WGS sequence"/>
</dbReference>
<accession>A0ABR0AWW4</accession>
<sequence>MFDDRHEPNPLAETRGGSKFYQVEPLYITFGIEVSKATIAKEIQHTMESHCMSLDHHHWIILESKSTEATTKLLRHGKRRKRFEKKSGLIFQFNLSKLNSYFYIWTWKNYDHTGNAFIRNGKL</sequence>
<protein>
    <submittedName>
        <fullName evidence="1">Uncharacterized protein</fullName>
    </submittedName>
</protein>